<sequence length="211" mass="22429">MSTPLGPGTFVAVVGASGAGKDSLMAYAAEHSDAHFPRRVITRPAGPGEDHLPVSEIEFDSACARGEFAVHWGAHGLRYGIPVEIDDMVTSGRPVVVNVSRSVLDELAQRYERLVVVRVEVSDAVRLRRLQARGRESTDDVAARLRRPDPAPHRAGDVVIVNHGTVAEGGAQLIRAIGPLTTVTTRSDEPRSSATRPPSPDVGAGFSTRTG</sequence>
<dbReference type="InterPro" id="IPR012699">
    <property type="entry name" value="PhnN"/>
</dbReference>
<evidence type="ECO:0000256" key="2">
    <source>
        <dbReference type="ARBA" id="ARBA00005069"/>
    </source>
</evidence>
<evidence type="ECO:0000256" key="1">
    <source>
        <dbReference type="ARBA" id="ARBA00000373"/>
    </source>
</evidence>
<comment type="pathway">
    <text evidence="2 6">Metabolic intermediate biosynthesis; 5-phospho-alpha-D-ribose 1-diphosphate biosynthesis; 5-phospho-alpha-D-ribose 1-diphosphate from D-ribose 5-phosphate (route II): step 3/3.</text>
</comment>
<comment type="similarity">
    <text evidence="6">Belongs to the ribose 1,5-bisphosphokinase family.</text>
</comment>
<dbReference type="GO" id="GO:0006015">
    <property type="term" value="P:5-phosphoribose 1-diphosphate biosynthetic process"/>
    <property type="evidence" value="ECO:0007669"/>
    <property type="project" value="UniProtKB-UniRule"/>
</dbReference>
<gene>
    <name evidence="6" type="primary">phnN</name>
    <name evidence="9" type="ORF">V525_12435</name>
</gene>
<dbReference type="GO" id="GO:0005524">
    <property type="term" value="F:ATP binding"/>
    <property type="evidence" value="ECO:0007669"/>
    <property type="project" value="UniProtKB-KW"/>
</dbReference>
<evidence type="ECO:0000259" key="8">
    <source>
        <dbReference type="SMART" id="SM00072"/>
    </source>
</evidence>
<evidence type="ECO:0000256" key="6">
    <source>
        <dbReference type="HAMAP-Rule" id="MF_00836"/>
    </source>
</evidence>
<dbReference type="InterPro" id="IPR008145">
    <property type="entry name" value="GK/Ca_channel_bsu"/>
</dbReference>
<keyword evidence="5 6" id="KW-0067">ATP-binding</keyword>
<reference evidence="9 10" key="1">
    <citation type="journal article" date="2014" name="Genome Announc.">
        <title>Draft Genome Sequence of Gordonia alkanivorans Strain CGMCC6845, a Halotolerant Hydrocarbon-Degrading Bacterium.</title>
        <authorList>
            <person name="Wang X."/>
            <person name="Jin D."/>
            <person name="Zhou L."/>
            <person name="Wu L."/>
            <person name="An W."/>
            <person name="Zhao L."/>
        </authorList>
    </citation>
    <scope>NUCLEOTIDE SEQUENCE [LARGE SCALE GENOMIC DNA]</scope>
    <source>
        <strain evidence="9 10">CGMCC 6845</strain>
    </source>
</reference>
<dbReference type="HOGENOM" id="CLU_102477_0_0_11"/>
<dbReference type="UniPathway" id="UPA00087">
    <property type="reaction ID" value="UER00175"/>
</dbReference>
<evidence type="ECO:0000256" key="3">
    <source>
        <dbReference type="ARBA" id="ARBA00022679"/>
    </source>
</evidence>
<dbReference type="Proteomes" id="UP000035035">
    <property type="component" value="Unassembled WGS sequence"/>
</dbReference>
<feature type="domain" description="Guanylate kinase/L-type calcium channel beta subunit" evidence="8">
    <location>
        <begin position="7"/>
        <end position="181"/>
    </location>
</feature>
<organism evidence="9 10">
    <name type="scientific">Gordonia alkanivorans CGMCC 6845</name>
    <dbReference type="NCBI Taxonomy" id="1423140"/>
    <lineage>
        <taxon>Bacteria</taxon>
        <taxon>Bacillati</taxon>
        <taxon>Actinomycetota</taxon>
        <taxon>Actinomycetes</taxon>
        <taxon>Mycobacteriales</taxon>
        <taxon>Gordoniaceae</taxon>
        <taxon>Gordonia</taxon>
    </lineage>
</organism>
<evidence type="ECO:0000256" key="7">
    <source>
        <dbReference type="SAM" id="MobiDB-lite"/>
    </source>
</evidence>
<name>W9DDS4_9ACTN</name>
<keyword evidence="4 6" id="KW-0547">Nucleotide-binding</keyword>
<evidence type="ECO:0000313" key="10">
    <source>
        <dbReference type="Proteomes" id="UP000035035"/>
    </source>
</evidence>
<comment type="caution">
    <text evidence="6">Lacks conserved residue(s) required for the propagation of feature annotation.</text>
</comment>
<dbReference type="GO" id="GO:0019634">
    <property type="term" value="P:organic phosphonate metabolic process"/>
    <property type="evidence" value="ECO:0007669"/>
    <property type="project" value="UniProtKB-UniRule"/>
</dbReference>
<dbReference type="EC" id="2.7.4.23" evidence="6"/>
<dbReference type="SUPFAM" id="SSF52540">
    <property type="entry name" value="P-loop containing nucleoside triphosphate hydrolases"/>
    <property type="match status" value="1"/>
</dbReference>
<comment type="caution">
    <text evidence="9">The sequence shown here is derived from an EMBL/GenBank/DDBJ whole genome shotgun (WGS) entry which is preliminary data.</text>
</comment>
<dbReference type="RefSeq" id="WP_081724867.1">
    <property type="nucleotide sequence ID" value="NZ_KI629812.1"/>
</dbReference>
<dbReference type="AlphaFoldDB" id="W9DDS4"/>
<dbReference type="HAMAP" id="MF_00836">
    <property type="entry name" value="PhnN"/>
    <property type="match status" value="1"/>
</dbReference>
<keyword evidence="10" id="KW-1185">Reference proteome</keyword>
<dbReference type="InterPro" id="IPR027417">
    <property type="entry name" value="P-loop_NTPase"/>
</dbReference>
<feature type="region of interest" description="Disordered" evidence="7">
    <location>
        <begin position="180"/>
        <end position="211"/>
    </location>
</feature>
<comment type="catalytic activity">
    <reaction evidence="1 6">
        <text>alpha-D-ribose 1,5-bisphosphate + ATP = 5-phospho-alpha-D-ribose 1-diphosphate + ADP</text>
        <dbReference type="Rhea" id="RHEA:20109"/>
        <dbReference type="ChEBI" id="CHEBI:30616"/>
        <dbReference type="ChEBI" id="CHEBI:58017"/>
        <dbReference type="ChEBI" id="CHEBI:68688"/>
        <dbReference type="ChEBI" id="CHEBI:456216"/>
        <dbReference type="EC" id="2.7.4.23"/>
    </reaction>
</comment>
<dbReference type="GO" id="GO:0033863">
    <property type="term" value="F:ribose 1,5-bisphosphate phosphokinase activity"/>
    <property type="evidence" value="ECO:0007669"/>
    <property type="project" value="UniProtKB-UniRule"/>
</dbReference>
<keyword evidence="3 6" id="KW-0808">Transferase</keyword>
<dbReference type="SMART" id="SM00072">
    <property type="entry name" value="GuKc"/>
    <property type="match status" value="1"/>
</dbReference>
<feature type="region of interest" description="Disordered" evidence="7">
    <location>
        <begin position="136"/>
        <end position="155"/>
    </location>
</feature>
<protein>
    <recommendedName>
        <fullName evidence="6">Ribose 1,5-bisphosphate phosphokinase PhnN</fullName>
        <ecNumber evidence="6">2.7.4.23</ecNumber>
    </recommendedName>
    <alternativeName>
        <fullName evidence="6">Ribose 1,5-bisphosphokinase</fullName>
    </alternativeName>
</protein>
<proteinExistence type="inferred from homology"/>
<comment type="function">
    <text evidence="6">Catalyzes the phosphorylation of ribose 1,5-bisphosphate to 5-phospho-D-ribosyl alpha-1-diphosphate (PRPP).</text>
</comment>
<evidence type="ECO:0000313" key="9">
    <source>
        <dbReference type="EMBL" id="ETA06597.1"/>
    </source>
</evidence>
<evidence type="ECO:0000256" key="4">
    <source>
        <dbReference type="ARBA" id="ARBA00022741"/>
    </source>
</evidence>
<dbReference type="EMBL" id="AYXO01000022">
    <property type="protein sequence ID" value="ETA06597.1"/>
    <property type="molecule type" value="Genomic_DNA"/>
</dbReference>
<dbReference type="Gene3D" id="3.40.50.300">
    <property type="entry name" value="P-loop containing nucleotide triphosphate hydrolases"/>
    <property type="match status" value="1"/>
</dbReference>
<dbReference type="NCBIfam" id="TIGR02322">
    <property type="entry name" value="phosphon_PhnN"/>
    <property type="match status" value="1"/>
</dbReference>
<evidence type="ECO:0000256" key="5">
    <source>
        <dbReference type="ARBA" id="ARBA00022840"/>
    </source>
</evidence>
<accession>W9DDS4</accession>